<keyword evidence="11" id="KW-1185">Reference proteome</keyword>
<accession>A0AA88XL66</accession>
<dbReference type="Gene3D" id="3.90.1200.10">
    <property type="match status" value="1"/>
</dbReference>
<keyword evidence="3 9" id="KW-0808">Transferase</keyword>
<keyword evidence="6" id="KW-0067">ATP-binding</keyword>
<protein>
    <recommendedName>
        <fullName evidence="2">protein-ribulosamine 3-kinase</fullName>
        <ecNumber evidence="2">2.7.1.172</ecNumber>
    </recommendedName>
</protein>
<keyword evidence="5 9" id="KW-0418">Kinase</keyword>
<dbReference type="PANTHER" id="PTHR12149">
    <property type="entry name" value="FRUCTOSAMINE 3 KINASE-RELATED PROTEIN"/>
    <property type="match status" value="1"/>
</dbReference>
<dbReference type="Proteomes" id="UP001186944">
    <property type="component" value="Unassembled WGS sequence"/>
</dbReference>
<evidence type="ECO:0000256" key="7">
    <source>
        <dbReference type="ARBA" id="ARBA00048655"/>
    </source>
</evidence>
<evidence type="ECO:0000256" key="3">
    <source>
        <dbReference type="ARBA" id="ARBA00022679"/>
    </source>
</evidence>
<name>A0AA88XL66_PINIB</name>
<comment type="caution">
    <text evidence="10">The sequence shown here is derived from an EMBL/GenBank/DDBJ whole genome shotgun (WGS) entry which is preliminary data.</text>
</comment>
<dbReference type="FunFam" id="3.30.200.20:FF:000264">
    <property type="entry name" value="Protein-ribulosamine 3-kinase, chloroplastic"/>
    <property type="match status" value="1"/>
</dbReference>
<comment type="catalytic activity">
    <reaction evidence="8">
        <text>N(6)-(D-psicosyl)-L-lysyl-[protein] + ATP = N(6)-(3-O-phospho-D-psicosyl)-L-lysyl-[protein] + ADP + H(+)</text>
        <dbReference type="Rhea" id="RHEA:61392"/>
        <dbReference type="Rhea" id="RHEA-COMP:15796"/>
        <dbReference type="Rhea" id="RHEA-COMP:15797"/>
        <dbReference type="ChEBI" id="CHEBI:15378"/>
        <dbReference type="ChEBI" id="CHEBI:30616"/>
        <dbReference type="ChEBI" id="CHEBI:144621"/>
        <dbReference type="ChEBI" id="CHEBI:144622"/>
        <dbReference type="ChEBI" id="CHEBI:456216"/>
    </reaction>
    <physiologicalReaction direction="left-to-right" evidence="8">
        <dbReference type="Rhea" id="RHEA:61393"/>
    </physiologicalReaction>
</comment>
<dbReference type="Gene3D" id="3.30.200.20">
    <property type="entry name" value="Phosphorylase Kinase, domain 1"/>
    <property type="match status" value="1"/>
</dbReference>
<dbReference type="Pfam" id="PF03881">
    <property type="entry name" value="Fructosamin_kin"/>
    <property type="match status" value="1"/>
</dbReference>
<evidence type="ECO:0000256" key="5">
    <source>
        <dbReference type="ARBA" id="ARBA00022777"/>
    </source>
</evidence>
<dbReference type="InterPro" id="IPR011009">
    <property type="entry name" value="Kinase-like_dom_sf"/>
</dbReference>
<comment type="catalytic activity">
    <reaction evidence="7">
        <text>N(6)-D-ribulosyl-L-lysyl-[protein] + ATP = N(6)-(3-O-phospho-D-ribulosyl)-L-lysyl-[protein] + ADP + H(+)</text>
        <dbReference type="Rhea" id="RHEA:48432"/>
        <dbReference type="Rhea" id="RHEA-COMP:12103"/>
        <dbReference type="Rhea" id="RHEA-COMP:12104"/>
        <dbReference type="ChEBI" id="CHEBI:15378"/>
        <dbReference type="ChEBI" id="CHEBI:30616"/>
        <dbReference type="ChEBI" id="CHEBI:90418"/>
        <dbReference type="ChEBI" id="CHEBI:90420"/>
        <dbReference type="ChEBI" id="CHEBI:456216"/>
        <dbReference type="EC" id="2.7.1.172"/>
    </reaction>
    <physiologicalReaction direction="left-to-right" evidence="7">
        <dbReference type="Rhea" id="RHEA:48433"/>
    </physiologicalReaction>
</comment>
<evidence type="ECO:0000256" key="1">
    <source>
        <dbReference type="ARBA" id="ARBA00009460"/>
    </source>
</evidence>
<gene>
    <name evidence="10" type="ORF">FSP39_021754</name>
</gene>
<comment type="similarity">
    <text evidence="1 9">Belongs to the fructosamine kinase family.</text>
</comment>
<dbReference type="PIRSF" id="PIRSF006221">
    <property type="entry name" value="Ketosamine-3-kinase"/>
    <property type="match status" value="1"/>
</dbReference>
<proteinExistence type="inferred from homology"/>
<reference evidence="10" key="1">
    <citation type="submission" date="2019-08" db="EMBL/GenBank/DDBJ databases">
        <title>The improved chromosome-level genome for the pearl oyster Pinctada fucata martensii using PacBio sequencing and Hi-C.</title>
        <authorList>
            <person name="Zheng Z."/>
        </authorList>
    </citation>
    <scope>NUCLEOTIDE SEQUENCE</scope>
    <source>
        <strain evidence="10">ZZ-2019</strain>
        <tissue evidence="10">Adductor muscle</tissue>
    </source>
</reference>
<sequence length="306" mass="34617">MDEVVRKELAKPDLRSLGVTGGGCISNGVTYVSQSGEKIFVKVNMKSKAREMFIGEYTSLEYLHAMDIVKVPKPIKVMDAQGGGAMLAMEHLQFGSLRTHSNKLGEQMARLHLLNSELESKSKKAESFVGKSDKYHYTDKFGFDVPTCCGYIAQDNTWEKDWVAFYGRKLQGQLSLIEKEYGDRKAAELWSKLQTILPSFFKGLDIKPALLHGDLWGGNVGEMEEGPVIFDPASFFGHSEYDLGISKMFGGFNQGFFQAYHRVIPQAEGFNSRMELYELFHYLNHWNHFGTSYRDSSIGIMQKLTR</sequence>
<dbReference type="GO" id="GO:0005829">
    <property type="term" value="C:cytosol"/>
    <property type="evidence" value="ECO:0007669"/>
    <property type="project" value="UniProtKB-ARBA"/>
</dbReference>
<evidence type="ECO:0000313" key="10">
    <source>
        <dbReference type="EMBL" id="KAK3084941.1"/>
    </source>
</evidence>
<evidence type="ECO:0000256" key="6">
    <source>
        <dbReference type="ARBA" id="ARBA00022840"/>
    </source>
</evidence>
<dbReference type="SUPFAM" id="SSF56112">
    <property type="entry name" value="Protein kinase-like (PK-like)"/>
    <property type="match status" value="1"/>
</dbReference>
<dbReference type="InterPro" id="IPR016477">
    <property type="entry name" value="Fructo-/Ketosamine-3-kinase"/>
</dbReference>
<dbReference type="FunFam" id="3.90.1200.10:FF:000003">
    <property type="entry name" value="fructosamine-3-kinase isoform X1"/>
    <property type="match status" value="1"/>
</dbReference>
<evidence type="ECO:0000256" key="9">
    <source>
        <dbReference type="PIRNR" id="PIRNR006221"/>
    </source>
</evidence>
<dbReference type="PANTHER" id="PTHR12149:SF8">
    <property type="entry name" value="PROTEIN-RIBULOSAMINE 3-KINASE"/>
    <property type="match status" value="1"/>
</dbReference>
<dbReference type="EC" id="2.7.1.172" evidence="2"/>
<keyword evidence="4" id="KW-0547">Nucleotide-binding</keyword>
<dbReference type="GO" id="GO:0005524">
    <property type="term" value="F:ATP binding"/>
    <property type="evidence" value="ECO:0007669"/>
    <property type="project" value="UniProtKB-KW"/>
</dbReference>
<organism evidence="10 11">
    <name type="scientific">Pinctada imbricata</name>
    <name type="common">Atlantic pearl-oyster</name>
    <name type="synonym">Pinctada martensii</name>
    <dbReference type="NCBI Taxonomy" id="66713"/>
    <lineage>
        <taxon>Eukaryota</taxon>
        <taxon>Metazoa</taxon>
        <taxon>Spiralia</taxon>
        <taxon>Lophotrochozoa</taxon>
        <taxon>Mollusca</taxon>
        <taxon>Bivalvia</taxon>
        <taxon>Autobranchia</taxon>
        <taxon>Pteriomorphia</taxon>
        <taxon>Pterioida</taxon>
        <taxon>Pterioidea</taxon>
        <taxon>Pteriidae</taxon>
        <taxon>Pinctada</taxon>
    </lineage>
</organism>
<dbReference type="AlphaFoldDB" id="A0AA88XL66"/>
<evidence type="ECO:0000313" key="11">
    <source>
        <dbReference type="Proteomes" id="UP001186944"/>
    </source>
</evidence>
<evidence type="ECO:0000256" key="2">
    <source>
        <dbReference type="ARBA" id="ARBA00011961"/>
    </source>
</evidence>
<evidence type="ECO:0000256" key="4">
    <source>
        <dbReference type="ARBA" id="ARBA00022741"/>
    </source>
</evidence>
<dbReference type="GO" id="GO:0016301">
    <property type="term" value="F:kinase activity"/>
    <property type="evidence" value="ECO:0007669"/>
    <property type="project" value="UniProtKB-UniRule"/>
</dbReference>
<dbReference type="EMBL" id="VSWD01000013">
    <property type="protein sequence ID" value="KAK3084941.1"/>
    <property type="molecule type" value="Genomic_DNA"/>
</dbReference>
<dbReference type="GO" id="GO:0102193">
    <property type="term" value="F:protein-ribulosamine 3-kinase activity"/>
    <property type="evidence" value="ECO:0007669"/>
    <property type="project" value="UniProtKB-EC"/>
</dbReference>
<evidence type="ECO:0000256" key="8">
    <source>
        <dbReference type="ARBA" id="ARBA00050767"/>
    </source>
</evidence>